<dbReference type="SUPFAM" id="SSF52788">
    <property type="entry name" value="Phosphotyrosine protein phosphatases I"/>
    <property type="match status" value="1"/>
</dbReference>
<evidence type="ECO:0000313" key="3">
    <source>
        <dbReference type="EMBL" id="OGM89960.1"/>
    </source>
</evidence>
<name>A0A1F8DMW9_9BACT</name>
<accession>A0A1F8DMW9</accession>
<proteinExistence type="predicted"/>
<sequence>MKVLFICKGNYFRSQMAETIYNCLTNSHDAFSAGTYVGAPDEPEGQLLSDLFKNDSSFFEVMESHGMNLRNNLTKKLLPEMLDQYDVVVSMAEEPFIPEFLKNNRRVIWWDIKNPNPAPPGFFKSTYDKLDELIRELIKIQKDTNL</sequence>
<dbReference type="PANTHER" id="PTHR43428:SF1">
    <property type="entry name" value="ARSENATE REDUCTASE"/>
    <property type="match status" value="1"/>
</dbReference>
<dbReference type="PANTHER" id="PTHR43428">
    <property type="entry name" value="ARSENATE REDUCTASE"/>
    <property type="match status" value="1"/>
</dbReference>
<evidence type="ECO:0000313" key="4">
    <source>
        <dbReference type="Proteomes" id="UP000178303"/>
    </source>
</evidence>
<organism evidence="3 4">
    <name type="scientific">Candidatus Wolfebacteria bacterium GWA1_42_9</name>
    <dbReference type="NCBI Taxonomy" id="1802553"/>
    <lineage>
        <taxon>Bacteria</taxon>
        <taxon>Candidatus Wolfeibacteriota</taxon>
    </lineage>
</organism>
<dbReference type="EMBL" id="MGIN01000008">
    <property type="protein sequence ID" value="OGM89960.1"/>
    <property type="molecule type" value="Genomic_DNA"/>
</dbReference>
<dbReference type="GO" id="GO:0046685">
    <property type="term" value="P:response to arsenic-containing substance"/>
    <property type="evidence" value="ECO:0007669"/>
    <property type="project" value="UniProtKB-KW"/>
</dbReference>
<comment type="caution">
    <text evidence="3">The sequence shown here is derived from an EMBL/GenBank/DDBJ whole genome shotgun (WGS) entry which is preliminary data.</text>
</comment>
<feature type="domain" description="Phosphotyrosine protein phosphatase I" evidence="2">
    <location>
        <begin position="1"/>
        <end position="140"/>
    </location>
</feature>
<reference evidence="3 4" key="1">
    <citation type="journal article" date="2016" name="Nat. Commun.">
        <title>Thousands of microbial genomes shed light on interconnected biogeochemical processes in an aquifer system.</title>
        <authorList>
            <person name="Anantharaman K."/>
            <person name="Brown C.T."/>
            <person name="Hug L.A."/>
            <person name="Sharon I."/>
            <person name="Castelle C.J."/>
            <person name="Probst A.J."/>
            <person name="Thomas B.C."/>
            <person name="Singh A."/>
            <person name="Wilkins M.J."/>
            <person name="Karaoz U."/>
            <person name="Brodie E.L."/>
            <person name="Williams K.H."/>
            <person name="Hubbard S.S."/>
            <person name="Banfield J.F."/>
        </authorList>
    </citation>
    <scope>NUCLEOTIDE SEQUENCE [LARGE SCALE GENOMIC DNA]</scope>
</reference>
<dbReference type="Pfam" id="PF01451">
    <property type="entry name" value="LMWPc"/>
    <property type="match status" value="1"/>
</dbReference>
<dbReference type="AlphaFoldDB" id="A0A1F8DMW9"/>
<keyword evidence="1" id="KW-0059">Arsenical resistance</keyword>
<dbReference type="Proteomes" id="UP000178303">
    <property type="component" value="Unassembled WGS sequence"/>
</dbReference>
<dbReference type="InterPro" id="IPR036196">
    <property type="entry name" value="Ptyr_pPase_sf"/>
</dbReference>
<evidence type="ECO:0000256" key="1">
    <source>
        <dbReference type="ARBA" id="ARBA00022849"/>
    </source>
</evidence>
<gene>
    <name evidence="3" type="ORF">A2108_02295</name>
</gene>
<dbReference type="Gene3D" id="3.40.50.2300">
    <property type="match status" value="1"/>
</dbReference>
<dbReference type="SMART" id="SM00226">
    <property type="entry name" value="LMWPc"/>
    <property type="match status" value="1"/>
</dbReference>
<evidence type="ECO:0000259" key="2">
    <source>
        <dbReference type="SMART" id="SM00226"/>
    </source>
</evidence>
<dbReference type="InterPro" id="IPR023485">
    <property type="entry name" value="Ptyr_pPase"/>
</dbReference>
<protein>
    <recommendedName>
        <fullName evidence="2">Phosphotyrosine protein phosphatase I domain-containing protein</fullName>
    </recommendedName>
</protein>